<proteinExistence type="predicted"/>
<dbReference type="InterPro" id="IPR015943">
    <property type="entry name" value="WD40/YVTN_repeat-like_dom_sf"/>
</dbReference>
<dbReference type="AlphaFoldDB" id="A0A0G4L0F0"/>
<organism evidence="4 6">
    <name type="scientific">Verticillium longisporum</name>
    <name type="common">Verticillium dahliae var. longisporum</name>
    <dbReference type="NCBI Taxonomy" id="100787"/>
    <lineage>
        <taxon>Eukaryota</taxon>
        <taxon>Fungi</taxon>
        <taxon>Dikarya</taxon>
        <taxon>Ascomycota</taxon>
        <taxon>Pezizomycotina</taxon>
        <taxon>Sordariomycetes</taxon>
        <taxon>Hypocreomycetidae</taxon>
        <taxon>Glomerellales</taxon>
        <taxon>Plectosphaerellaceae</taxon>
        <taxon>Verticillium</taxon>
    </lineage>
</organism>
<dbReference type="Gene3D" id="2.130.10.10">
    <property type="entry name" value="YVTN repeat-like/Quinoprotein amine dehydrogenase"/>
    <property type="match status" value="2"/>
</dbReference>
<name>A0A0G4L0F0_VERLO</name>
<reference evidence="4 6" key="1">
    <citation type="submission" date="2015-05" db="EMBL/GenBank/DDBJ databases">
        <authorList>
            <person name="Wang D.B."/>
            <person name="Wang M."/>
        </authorList>
    </citation>
    <scope>NUCLEOTIDE SEQUENCE [LARGE SCALE GENOMIC DNA]</scope>
    <source>
        <strain evidence="4">VL1</strain>
    </source>
</reference>
<dbReference type="SUPFAM" id="SSF50978">
    <property type="entry name" value="WD40 repeat-like"/>
    <property type="match status" value="1"/>
</dbReference>
<evidence type="ECO:0000313" key="6">
    <source>
        <dbReference type="Proteomes" id="UP000044602"/>
    </source>
</evidence>
<keyword evidence="1" id="KW-0853">WD repeat</keyword>
<dbReference type="EMBL" id="JAEMWZ010000077">
    <property type="protein sequence ID" value="KAG7138139.1"/>
    <property type="molecule type" value="Genomic_DNA"/>
</dbReference>
<evidence type="ECO:0000256" key="3">
    <source>
        <dbReference type="SAM" id="MobiDB-lite"/>
    </source>
</evidence>
<dbReference type="OrthoDB" id="2013972at2759"/>
<dbReference type="Proteomes" id="UP000044602">
    <property type="component" value="Unassembled WGS sequence"/>
</dbReference>
<keyword evidence="6" id="KW-1185">Reference proteome</keyword>
<evidence type="ECO:0000256" key="2">
    <source>
        <dbReference type="ARBA" id="ARBA00022737"/>
    </source>
</evidence>
<dbReference type="EMBL" id="CVQH01006668">
    <property type="protein sequence ID" value="CRK15489.1"/>
    <property type="molecule type" value="Genomic_DNA"/>
</dbReference>
<protein>
    <submittedName>
        <fullName evidence="4">Uncharacterized protein</fullName>
    </submittedName>
</protein>
<evidence type="ECO:0000313" key="5">
    <source>
        <dbReference type="EMBL" id="KAG7138139.1"/>
    </source>
</evidence>
<dbReference type="Proteomes" id="UP000689129">
    <property type="component" value="Unassembled WGS sequence"/>
</dbReference>
<reference evidence="5" key="2">
    <citation type="journal article" date="2021" name="Mol. Plant Pathol.">
        <title>A 20-kb lineage-specific genomic region tames virulence in pathogenic amphidiploid Verticillium longisporum.</title>
        <authorList>
            <person name="Harting R."/>
            <person name="Starke J."/>
            <person name="Kusch H."/>
            <person name="Poggeler S."/>
            <person name="Maurus I."/>
            <person name="Schluter R."/>
            <person name="Landesfeind M."/>
            <person name="Bulla I."/>
            <person name="Nowrousian M."/>
            <person name="de Jonge R."/>
            <person name="Stahlhut G."/>
            <person name="Hoff K.J."/>
            <person name="Asshauer K.P."/>
            <person name="Thurmer A."/>
            <person name="Stanke M."/>
            <person name="Daniel R."/>
            <person name="Morgenstern B."/>
            <person name="Thomma B.P.H.J."/>
            <person name="Kronstad J.W."/>
            <person name="Braus-Stromeyer S.A."/>
            <person name="Braus G.H."/>
        </authorList>
    </citation>
    <scope>NUCLEOTIDE SEQUENCE</scope>
    <source>
        <strain evidence="5">Vl32</strain>
    </source>
</reference>
<accession>A0A0G4L0F0</accession>
<dbReference type="PANTHER" id="PTHR19848:SF8">
    <property type="entry name" value="F-BOX AND WD REPEAT DOMAIN CONTAINING 7"/>
    <property type="match status" value="1"/>
</dbReference>
<keyword evidence="2" id="KW-0677">Repeat</keyword>
<dbReference type="PANTHER" id="PTHR19848">
    <property type="entry name" value="WD40 REPEAT PROTEIN"/>
    <property type="match status" value="1"/>
</dbReference>
<feature type="non-terminal residue" evidence="4">
    <location>
        <position position="618"/>
    </location>
</feature>
<sequence length="618" mass="67359">MDTLRIQCDRLEESLESIATSVEEFSSTHTTSHANLEPLVTELSELRRSTAALRDKAAPFDDGATPIPDDVFRGIKMVPANCVDYVLAVRQTLEDPNRQRHDWQGIVPMDVDRLVRPLETGRRALDVAVAGLDMATGVNEAEQTGDSPPYATTSIVPEILYIKVRLAEDRDRNANTVQAVVLTEFLEALQRFASQHSGNLVPPPIEQRHSSNMASSDAASLPGGSGSGGGPDSFQAPDDSTRAPSPGLDGLDAGDLGRPTPAYSAIRLPPAPQRMDLRHVSRLPTLESEILGIAFDATARVPRVAVTTYHHRVRFFHMKVPEGKTAREQMAGRFNLNGTSMCLSPVGPLIAVVQEHMDNLSTSAYERLELSRRQAGSRETLHDGRTFLDPEVVVFDYAKQTSLTKHLRWPGARPFAFSPNRAWLAVRGVLGRVEVWDVAGGGKGVGVVRSHTEEVFEARFTAEGDGLVTMSRDGTLRVTSTNTWQGTAKLEVAEWKNPVFLAVSVTGSVVVSGWGRKVYLWDPDTGALDKWSLDGPGGEGWPLAASPDLRFLCCRTEQGADVRDMATGRVLCRMGFGQGFATSAAFSLDSKYLTVGRAVGGHHVREALGRVDFWEIIE</sequence>
<dbReference type="STRING" id="100787.A0A0G4L0F0"/>
<feature type="compositionally biased region" description="Low complexity" evidence="3">
    <location>
        <begin position="247"/>
        <end position="257"/>
    </location>
</feature>
<feature type="region of interest" description="Disordered" evidence="3">
    <location>
        <begin position="197"/>
        <end position="270"/>
    </location>
</feature>
<gene>
    <name evidence="4" type="ORF">BN1708_002731</name>
    <name evidence="5" type="ORF">HYQ45_004668</name>
</gene>
<dbReference type="InterPro" id="IPR036322">
    <property type="entry name" value="WD40_repeat_dom_sf"/>
</dbReference>
<evidence type="ECO:0000313" key="4">
    <source>
        <dbReference type="EMBL" id="CRK15489.1"/>
    </source>
</evidence>
<evidence type="ECO:0000256" key="1">
    <source>
        <dbReference type="ARBA" id="ARBA00022574"/>
    </source>
</evidence>